<sequence length="243" mass="26876">MSINSSSANENHYHYEEFLSESAECPTCRGLGRIRKGAEELVALIPVSDSRLKPRKTVLYVVISVAISAIVGGLLLFFLISRSITLDSDRQLIQPSLLKYDNISNTLLIRYQVPINVSNDNYLAIKVSKLSLSSLLYGDSLLNSSTNYTSLTVPMRSIKLHYVTAEITVGSSPSIKPVVTSCLSDATILWKLGMDFEVQAEINYMSHSETTSITLYNRKVCCHVPDDKSHELLPPLALDCSTL</sequence>
<keyword evidence="1" id="KW-0812">Transmembrane</keyword>
<dbReference type="Proteomes" id="UP000593567">
    <property type="component" value="Unassembled WGS sequence"/>
</dbReference>
<evidence type="ECO:0000256" key="1">
    <source>
        <dbReference type="SAM" id="Phobius"/>
    </source>
</evidence>
<evidence type="ECO:0000313" key="4">
    <source>
        <dbReference type="Proteomes" id="UP000593567"/>
    </source>
</evidence>
<dbReference type="InterPro" id="IPR009790">
    <property type="entry name" value="TMEM106"/>
</dbReference>
<reference evidence="3" key="1">
    <citation type="submission" date="2020-06" db="EMBL/GenBank/DDBJ databases">
        <title>Draft genome of Bugula neritina, a colonial animal packing powerful symbionts and potential medicines.</title>
        <authorList>
            <person name="Rayko M."/>
        </authorList>
    </citation>
    <scope>NUCLEOTIDE SEQUENCE [LARGE SCALE GENOMIC DNA]</scope>
    <source>
        <strain evidence="3">Kwan_BN1</strain>
    </source>
</reference>
<gene>
    <name evidence="3" type="ORF">EB796_005889</name>
</gene>
<keyword evidence="1" id="KW-0472">Membrane</keyword>
<name>A0A7J7KDU3_BUGNE</name>
<protein>
    <recommendedName>
        <fullName evidence="2">Transmembrane protein 106 N-terminal domain-containing protein</fullName>
    </recommendedName>
</protein>
<dbReference type="Pfam" id="PF21002">
    <property type="entry name" value="TMEM106_N"/>
    <property type="match status" value="1"/>
</dbReference>
<dbReference type="PANTHER" id="PTHR28556">
    <property type="entry name" value="TRANSMEMBRANE PROTEIN 106B"/>
    <property type="match status" value="1"/>
</dbReference>
<dbReference type="InterPro" id="IPR048511">
    <property type="entry name" value="TMEM106_N"/>
</dbReference>
<proteinExistence type="predicted"/>
<feature type="domain" description="Transmembrane protein 106 N-terminal" evidence="2">
    <location>
        <begin position="11"/>
        <end position="57"/>
    </location>
</feature>
<dbReference type="PANTHER" id="PTHR28556:SF4">
    <property type="entry name" value="TRANSMEMBRANE PROTEIN 106A"/>
    <property type="match status" value="1"/>
</dbReference>
<organism evidence="3 4">
    <name type="scientific">Bugula neritina</name>
    <name type="common">Brown bryozoan</name>
    <name type="synonym">Sertularia neritina</name>
    <dbReference type="NCBI Taxonomy" id="10212"/>
    <lineage>
        <taxon>Eukaryota</taxon>
        <taxon>Metazoa</taxon>
        <taxon>Spiralia</taxon>
        <taxon>Lophotrochozoa</taxon>
        <taxon>Bryozoa</taxon>
        <taxon>Gymnolaemata</taxon>
        <taxon>Cheilostomatida</taxon>
        <taxon>Flustrina</taxon>
        <taxon>Buguloidea</taxon>
        <taxon>Bugulidae</taxon>
        <taxon>Bugula</taxon>
    </lineage>
</organism>
<dbReference type="EMBL" id="VXIV02000828">
    <property type="protein sequence ID" value="KAF6035788.1"/>
    <property type="molecule type" value="Genomic_DNA"/>
</dbReference>
<evidence type="ECO:0000313" key="3">
    <source>
        <dbReference type="EMBL" id="KAF6035788.1"/>
    </source>
</evidence>
<dbReference type="OrthoDB" id="508875at2759"/>
<feature type="transmembrane region" description="Helical" evidence="1">
    <location>
        <begin position="58"/>
        <end position="80"/>
    </location>
</feature>
<keyword evidence="4" id="KW-1185">Reference proteome</keyword>
<keyword evidence="1" id="KW-1133">Transmembrane helix</keyword>
<comment type="caution">
    <text evidence="3">The sequence shown here is derived from an EMBL/GenBank/DDBJ whole genome shotgun (WGS) entry which is preliminary data.</text>
</comment>
<dbReference type="AlphaFoldDB" id="A0A7J7KDU3"/>
<evidence type="ECO:0000259" key="2">
    <source>
        <dbReference type="Pfam" id="PF21002"/>
    </source>
</evidence>
<accession>A0A7J7KDU3</accession>